<feature type="region of interest" description="Disordered" evidence="1">
    <location>
        <begin position="131"/>
        <end position="386"/>
    </location>
</feature>
<dbReference type="Pfam" id="PF07801">
    <property type="entry name" value="DUF1647"/>
    <property type="match status" value="1"/>
</dbReference>
<evidence type="ECO:0000256" key="1">
    <source>
        <dbReference type="SAM" id="MobiDB-lite"/>
    </source>
</evidence>
<proteinExistence type="predicted"/>
<name>A0AAV4EM45_9GAST</name>
<sequence>MASPSNLTGFQALTLVLVFFMGMFIAGSMFFTFPILDGPIAHKIKAATSSFSTLIGREPGRENMPMAKDDTQEKFLTKNTIQSDITVNQEDYEYEHSYGKKRKHKKHGHGIIVDEDVTNLEEETQENLGLFETDKRHGRRKKLKKAKYGRRRRPHTLASDVSSGESNSDLEVNPSTKKIEIVTDDDNAESKQGKEQTTKKFMPSKMSRDSTLVSGPGSGDDESKQENQINVSYGNITSKIGKDHHAEKSTPAVDDDQKVENSEMVLGEDKIKEEIDEKISGKDVEKPKKDNRDEKIKYGDNEIREENEDDDSKPKNDGKDLKNDDSGRDIDKKDNSVDEDVNPHEEELWKPKKSNKQKIVRTDSTKETLEGTAEKGKKGKKSNGFKRDVPLWGNTDEKSLLDIFETKLNKVESRPKKLGDTCYNDRTISNSCKKDGCLQMKRPSKPWDRMRQLVRRPGLTLTDPQHGILREMASHVTGMYDVILLTTASSNHFLESQALLQNLHQNVFPVLKNFTLLFYDLGLTPAERKEMEKFCRCQVLSFPFEKLPDYVRNLKCYAWKPLMVKAHIRQANVLLWLDASIRFNGDSDKLQSLIQRVRDRGVQIGRSGADSTFRTFRSMYHYFGDEPCMYLGMGQAQATIGGYHSEPFVDRVILEPWVACALNQDCMCPATNRSAGCFESKKMAENVKEHHGPIIYGLCHRFDQSAITLILHKLYQNQYQWVMMRVKQYGRIERDNQVEYFKTLYKR</sequence>
<dbReference type="PANTHER" id="PTHR31389:SF4">
    <property type="entry name" value="LD39211P"/>
    <property type="match status" value="1"/>
</dbReference>
<keyword evidence="4" id="KW-1185">Reference proteome</keyword>
<dbReference type="EMBL" id="BMAT01007301">
    <property type="protein sequence ID" value="GFR61760.1"/>
    <property type="molecule type" value="Genomic_DNA"/>
</dbReference>
<protein>
    <submittedName>
        <fullName evidence="3">Uncharacterized protein</fullName>
    </submittedName>
</protein>
<feature type="compositionally biased region" description="Basic and acidic residues" evidence="1">
    <location>
        <begin position="312"/>
        <end position="350"/>
    </location>
</feature>
<feature type="compositionally biased region" description="Basic residues" evidence="1">
    <location>
        <begin position="136"/>
        <end position="155"/>
    </location>
</feature>
<evidence type="ECO:0000313" key="4">
    <source>
        <dbReference type="Proteomes" id="UP000762676"/>
    </source>
</evidence>
<organism evidence="3 4">
    <name type="scientific">Elysia marginata</name>
    <dbReference type="NCBI Taxonomy" id="1093978"/>
    <lineage>
        <taxon>Eukaryota</taxon>
        <taxon>Metazoa</taxon>
        <taxon>Spiralia</taxon>
        <taxon>Lophotrochozoa</taxon>
        <taxon>Mollusca</taxon>
        <taxon>Gastropoda</taxon>
        <taxon>Heterobranchia</taxon>
        <taxon>Euthyneura</taxon>
        <taxon>Panpulmonata</taxon>
        <taxon>Sacoglossa</taxon>
        <taxon>Placobranchoidea</taxon>
        <taxon>Plakobranchidae</taxon>
        <taxon>Elysia</taxon>
    </lineage>
</organism>
<gene>
    <name evidence="3" type="ORF">ElyMa_003565300</name>
</gene>
<dbReference type="PANTHER" id="PTHR31389">
    <property type="entry name" value="LD39211P"/>
    <property type="match status" value="1"/>
</dbReference>
<keyword evidence="2" id="KW-0812">Transmembrane</keyword>
<feature type="transmembrane region" description="Helical" evidence="2">
    <location>
        <begin position="12"/>
        <end position="36"/>
    </location>
</feature>
<evidence type="ECO:0000313" key="3">
    <source>
        <dbReference type="EMBL" id="GFR61760.1"/>
    </source>
</evidence>
<reference evidence="3 4" key="1">
    <citation type="journal article" date="2021" name="Elife">
        <title>Chloroplast acquisition without the gene transfer in kleptoplastic sea slugs, Plakobranchus ocellatus.</title>
        <authorList>
            <person name="Maeda T."/>
            <person name="Takahashi S."/>
            <person name="Yoshida T."/>
            <person name="Shimamura S."/>
            <person name="Takaki Y."/>
            <person name="Nagai Y."/>
            <person name="Toyoda A."/>
            <person name="Suzuki Y."/>
            <person name="Arimoto A."/>
            <person name="Ishii H."/>
            <person name="Satoh N."/>
            <person name="Nishiyama T."/>
            <person name="Hasebe M."/>
            <person name="Maruyama T."/>
            <person name="Minagawa J."/>
            <person name="Obokata J."/>
            <person name="Shigenobu S."/>
        </authorList>
    </citation>
    <scope>NUCLEOTIDE SEQUENCE [LARGE SCALE GENOMIC DNA]</scope>
</reference>
<keyword evidence="2" id="KW-1133">Transmembrane helix</keyword>
<feature type="compositionally biased region" description="Polar residues" evidence="1">
    <location>
        <begin position="226"/>
        <end position="238"/>
    </location>
</feature>
<dbReference type="InterPro" id="IPR012444">
    <property type="entry name" value="DUF1647"/>
</dbReference>
<dbReference type="AlphaFoldDB" id="A0AAV4EM45"/>
<keyword evidence="2" id="KW-0472">Membrane</keyword>
<feature type="compositionally biased region" description="Basic and acidic residues" evidence="1">
    <location>
        <begin position="188"/>
        <end position="198"/>
    </location>
</feature>
<feature type="compositionally biased region" description="Basic and acidic residues" evidence="1">
    <location>
        <begin position="360"/>
        <end position="376"/>
    </location>
</feature>
<evidence type="ECO:0000256" key="2">
    <source>
        <dbReference type="SAM" id="Phobius"/>
    </source>
</evidence>
<dbReference type="Proteomes" id="UP000762676">
    <property type="component" value="Unassembled WGS sequence"/>
</dbReference>
<feature type="compositionally biased region" description="Basic and acidic residues" evidence="1">
    <location>
        <begin position="255"/>
        <end position="304"/>
    </location>
</feature>
<accession>A0AAV4EM45</accession>
<feature type="compositionally biased region" description="Polar residues" evidence="1">
    <location>
        <begin position="159"/>
        <end position="176"/>
    </location>
</feature>
<comment type="caution">
    <text evidence="3">The sequence shown here is derived from an EMBL/GenBank/DDBJ whole genome shotgun (WGS) entry which is preliminary data.</text>
</comment>